<dbReference type="Gramene" id="Pp3c3_1600V3.2">
    <property type="protein sequence ID" value="Pp3c3_1600V3.2"/>
    <property type="gene ID" value="Pp3c3_1600"/>
</dbReference>
<evidence type="ECO:0000313" key="3">
    <source>
        <dbReference type="EnsemblPlants" id="Pp3c3_1600V3.1"/>
    </source>
</evidence>
<reference evidence="3" key="3">
    <citation type="submission" date="2020-12" db="UniProtKB">
        <authorList>
            <consortium name="EnsemblPlants"/>
        </authorList>
    </citation>
    <scope>IDENTIFICATION</scope>
</reference>
<feature type="compositionally biased region" description="Low complexity" evidence="1">
    <location>
        <begin position="128"/>
        <end position="146"/>
    </location>
</feature>
<dbReference type="OrthoDB" id="10599876at2759"/>
<evidence type="ECO:0000313" key="2">
    <source>
        <dbReference type="EMBL" id="PNR56867.1"/>
    </source>
</evidence>
<dbReference type="KEGG" id="ppp:112280148"/>
<feature type="region of interest" description="Disordered" evidence="1">
    <location>
        <begin position="1"/>
        <end position="146"/>
    </location>
</feature>
<evidence type="ECO:0000256" key="1">
    <source>
        <dbReference type="SAM" id="MobiDB-lite"/>
    </source>
</evidence>
<reference evidence="2 4" key="2">
    <citation type="journal article" date="2018" name="Plant J.">
        <title>The Physcomitrella patens chromosome-scale assembly reveals moss genome structure and evolution.</title>
        <authorList>
            <person name="Lang D."/>
            <person name="Ullrich K.K."/>
            <person name="Murat F."/>
            <person name="Fuchs J."/>
            <person name="Jenkins J."/>
            <person name="Haas F.B."/>
            <person name="Piednoel M."/>
            <person name="Gundlach H."/>
            <person name="Van Bel M."/>
            <person name="Meyberg R."/>
            <person name="Vives C."/>
            <person name="Morata J."/>
            <person name="Symeonidi A."/>
            <person name="Hiss M."/>
            <person name="Muchero W."/>
            <person name="Kamisugi Y."/>
            <person name="Saleh O."/>
            <person name="Blanc G."/>
            <person name="Decker E.L."/>
            <person name="van Gessel N."/>
            <person name="Grimwood J."/>
            <person name="Hayes R.D."/>
            <person name="Graham S.W."/>
            <person name="Gunter L.E."/>
            <person name="McDaniel S.F."/>
            <person name="Hoernstein S.N.W."/>
            <person name="Larsson A."/>
            <person name="Li F.W."/>
            <person name="Perroud P.F."/>
            <person name="Phillips J."/>
            <person name="Ranjan P."/>
            <person name="Rokshar D.S."/>
            <person name="Rothfels C.J."/>
            <person name="Schneider L."/>
            <person name="Shu S."/>
            <person name="Stevenson D.W."/>
            <person name="Thummler F."/>
            <person name="Tillich M."/>
            <person name="Villarreal Aguilar J.C."/>
            <person name="Widiez T."/>
            <person name="Wong G.K."/>
            <person name="Wymore A."/>
            <person name="Zhang Y."/>
            <person name="Zimmer A.D."/>
            <person name="Quatrano R.S."/>
            <person name="Mayer K.F.X."/>
            <person name="Goodstein D."/>
            <person name="Casacuberta J.M."/>
            <person name="Vandepoele K."/>
            <person name="Reski R."/>
            <person name="Cuming A.C."/>
            <person name="Tuskan G.A."/>
            <person name="Maumus F."/>
            <person name="Salse J."/>
            <person name="Schmutz J."/>
            <person name="Rensing S.A."/>
        </authorList>
    </citation>
    <scope>NUCLEOTIDE SEQUENCE [LARGE SCALE GENOMIC DNA]</scope>
    <source>
        <strain evidence="3 4">cv. Gransden 2004</strain>
    </source>
</reference>
<reference evidence="2 4" key="1">
    <citation type="journal article" date="2008" name="Science">
        <title>The Physcomitrella genome reveals evolutionary insights into the conquest of land by plants.</title>
        <authorList>
            <person name="Rensing S."/>
            <person name="Lang D."/>
            <person name="Zimmer A."/>
            <person name="Terry A."/>
            <person name="Salamov A."/>
            <person name="Shapiro H."/>
            <person name="Nishiyama T."/>
            <person name="Perroud P.-F."/>
            <person name="Lindquist E."/>
            <person name="Kamisugi Y."/>
            <person name="Tanahashi T."/>
            <person name="Sakakibara K."/>
            <person name="Fujita T."/>
            <person name="Oishi K."/>
            <person name="Shin-I T."/>
            <person name="Kuroki Y."/>
            <person name="Toyoda A."/>
            <person name="Suzuki Y."/>
            <person name="Hashimoto A."/>
            <person name="Yamaguchi K."/>
            <person name="Sugano A."/>
            <person name="Kohara Y."/>
            <person name="Fujiyama A."/>
            <person name="Anterola A."/>
            <person name="Aoki S."/>
            <person name="Ashton N."/>
            <person name="Barbazuk W.B."/>
            <person name="Barker E."/>
            <person name="Bennetzen J."/>
            <person name="Bezanilla M."/>
            <person name="Blankenship R."/>
            <person name="Cho S.H."/>
            <person name="Dutcher S."/>
            <person name="Estelle M."/>
            <person name="Fawcett J.A."/>
            <person name="Gundlach H."/>
            <person name="Hanada K."/>
            <person name="Heyl A."/>
            <person name="Hicks K.A."/>
            <person name="Hugh J."/>
            <person name="Lohr M."/>
            <person name="Mayer K."/>
            <person name="Melkozernov A."/>
            <person name="Murata T."/>
            <person name="Nelson D."/>
            <person name="Pils B."/>
            <person name="Prigge M."/>
            <person name="Reiss B."/>
            <person name="Renner T."/>
            <person name="Rombauts S."/>
            <person name="Rushton P."/>
            <person name="Sanderfoot A."/>
            <person name="Schween G."/>
            <person name="Shiu S.-H."/>
            <person name="Stueber K."/>
            <person name="Theodoulou F.L."/>
            <person name="Tu H."/>
            <person name="Van de Peer Y."/>
            <person name="Verrier P.J."/>
            <person name="Waters E."/>
            <person name="Wood A."/>
            <person name="Yang L."/>
            <person name="Cove D."/>
            <person name="Cuming A."/>
            <person name="Hasebe M."/>
            <person name="Lucas S."/>
            <person name="Mishler D.B."/>
            <person name="Reski R."/>
            <person name="Grigoriev I."/>
            <person name="Quatrano R.S."/>
            <person name="Boore J.L."/>
        </authorList>
    </citation>
    <scope>NUCLEOTIDE SEQUENCE [LARGE SCALE GENOMIC DNA]</scope>
    <source>
        <strain evidence="3 4">cv. Gransden 2004</strain>
    </source>
</reference>
<dbReference type="PaxDb" id="3218-PP1S1_347V6.1"/>
<dbReference type="EnsemblPlants" id="Pp3c3_1600V3.2">
    <property type="protein sequence ID" value="Pp3c3_1600V3.2"/>
    <property type="gene ID" value="Pp3c3_1600"/>
</dbReference>
<sequence length="412" mass="44306">MKKYGRLRSISLSKQSEPCHDTHPDQCTALTQNDDHPPLKWKDNTTSPPGSPKREHGKFDNGDVASSSSRRMLAEALKKLSSLRENSQYDDLSATPVPRRGSAAQWVSGGINGPQADGGEPLSGNWQRAGSEPKSSSSRSSASNGAGAMRAILIASELPCTHTRSTHKFNHRGSSSTHDHVNHSGRPFSVDMAPTVQRPAATSSLGLLDKEEEAASAWSPPSKNPPGNSSSLARRLCVSSTNATGLMRYNFPSPLQKSCLWEEVEENDGSHEAMPARASSRVTASRVQSMRYDCTQLEVRMAGEASIAKDQMQSQSVREGSAHGQAIAAMAKAYAEKFGLAHAVVECVSCGRALGVIVEGSSSGNYDSSFCRSCRPPGLTKSTTKAGNGMLHFCRKLLFRMGKKPPQKYTMV</sequence>
<feature type="region of interest" description="Disordered" evidence="1">
    <location>
        <begin position="164"/>
        <end position="191"/>
    </location>
</feature>
<dbReference type="Proteomes" id="UP000006727">
    <property type="component" value="Chromosome 3"/>
</dbReference>
<proteinExistence type="predicted"/>
<feature type="compositionally biased region" description="Basic and acidic residues" evidence="1">
    <location>
        <begin position="52"/>
        <end position="61"/>
    </location>
</feature>
<dbReference type="EMBL" id="ABEU02000003">
    <property type="protein sequence ID" value="PNR56867.1"/>
    <property type="molecule type" value="Genomic_DNA"/>
</dbReference>
<dbReference type="Gramene" id="Pp3c3_1600V3.1">
    <property type="protein sequence ID" value="Pp3c3_1600V3.1"/>
    <property type="gene ID" value="Pp3c3_1600"/>
</dbReference>
<name>A9RBA2_PHYPA</name>
<organism evidence="2">
    <name type="scientific">Physcomitrium patens</name>
    <name type="common">Spreading-leaved earth moss</name>
    <name type="synonym">Physcomitrella patens</name>
    <dbReference type="NCBI Taxonomy" id="3218"/>
    <lineage>
        <taxon>Eukaryota</taxon>
        <taxon>Viridiplantae</taxon>
        <taxon>Streptophyta</taxon>
        <taxon>Embryophyta</taxon>
        <taxon>Bryophyta</taxon>
        <taxon>Bryophytina</taxon>
        <taxon>Bryopsida</taxon>
        <taxon>Funariidae</taxon>
        <taxon>Funariales</taxon>
        <taxon>Funariaceae</taxon>
        <taxon>Physcomitrium</taxon>
    </lineage>
</organism>
<dbReference type="GeneID" id="112280148"/>
<dbReference type="HOGENOM" id="CLU_667981_0_0_1"/>
<protein>
    <submittedName>
        <fullName evidence="2 3">Uncharacterized protein</fullName>
    </submittedName>
</protein>
<dbReference type="AlphaFoldDB" id="A9RBA2"/>
<feature type="compositionally biased region" description="Basic and acidic residues" evidence="1">
    <location>
        <begin position="33"/>
        <end position="43"/>
    </location>
</feature>
<feature type="compositionally biased region" description="Low complexity" evidence="1">
    <location>
        <begin position="219"/>
        <end position="231"/>
    </location>
</feature>
<keyword evidence="4" id="KW-1185">Reference proteome</keyword>
<dbReference type="EnsemblPlants" id="Pp3c3_1600V3.1">
    <property type="protein sequence ID" value="Pp3c3_1600V3.1"/>
    <property type="gene ID" value="Pp3c3_1600"/>
</dbReference>
<gene>
    <name evidence="3" type="primary">LOC112280148</name>
    <name evidence="2" type="ORF">PHYPA_003859</name>
</gene>
<evidence type="ECO:0000313" key="4">
    <source>
        <dbReference type="Proteomes" id="UP000006727"/>
    </source>
</evidence>
<feature type="region of interest" description="Disordered" evidence="1">
    <location>
        <begin position="211"/>
        <end position="233"/>
    </location>
</feature>
<accession>A9RBA2</accession>
<dbReference type="RefSeq" id="XP_024371030.1">
    <property type="nucleotide sequence ID" value="XM_024515262.2"/>
</dbReference>